<feature type="region of interest" description="Disordered" evidence="1">
    <location>
        <begin position="19"/>
        <end position="41"/>
    </location>
</feature>
<gene>
    <name evidence="2" type="ORF">EDD18DRAFT_1107631</name>
</gene>
<evidence type="ECO:0000313" key="2">
    <source>
        <dbReference type="EMBL" id="KAK0494136.1"/>
    </source>
</evidence>
<name>A0AA39Q2D9_9AGAR</name>
<protein>
    <submittedName>
        <fullName evidence="2">Uncharacterized protein</fullName>
    </submittedName>
</protein>
<comment type="caution">
    <text evidence="2">The sequence shown here is derived from an EMBL/GenBank/DDBJ whole genome shotgun (WGS) entry which is preliminary data.</text>
</comment>
<dbReference type="EMBL" id="JAUEPU010000022">
    <property type="protein sequence ID" value="KAK0494136.1"/>
    <property type="molecule type" value="Genomic_DNA"/>
</dbReference>
<reference evidence="2" key="1">
    <citation type="submission" date="2023-06" db="EMBL/GenBank/DDBJ databases">
        <authorList>
            <consortium name="Lawrence Berkeley National Laboratory"/>
            <person name="Ahrendt S."/>
            <person name="Sahu N."/>
            <person name="Indic B."/>
            <person name="Wong-Bajracharya J."/>
            <person name="Merenyi Z."/>
            <person name="Ke H.-M."/>
            <person name="Monk M."/>
            <person name="Kocsube S."/>
            <person name="Drula E."/>
            <person name="Lipzen A."/>
            <person name="Balint B."/>
            <person name="Henrissat B."/>
            <person name="Andreopoulos B."/>
            <person name="Martin F.M."/>
            <person name="Harder C.B."/>
            <person name="Rigling D."/>
            <person name="Ford K.L."/>
            <person name="Foster G.D."/>
            <person name="Pangilinan J."/>
            <person name="Papanicolaou A."/>
            <person name="Barry K."/>
            <person name="LaButti K."/>
            <person name="Viragh M."/>
            <person name="Koriabine M."/>
            <person name="Yan M."/>
            <person name="Riley R."/>
            <person name="Champramary S."/>
            <person name="Plett K.L."/>
            <person name="Tsai I.J."/>
            <person name="Slot J."/>
            <person name="Sipos G."/>
            <person name="Plett J."/>
            <person name="Nagy L.G."/>
            <person name="Grigoriev I.V."/>
        </authorList>
    </citation>
    <scope>NUCLEOTIDE SEQUENCE</scope>
    <source>
        <strain evidence="2">HWK02</strain>
    </source>
</reference>
<proteinExistence type="predicted"/>
<sequence>MIMVSFTVENEVDEHVGKYPSLKHTHPADDHMQNKGSSPPREPRVVVAAEIQSHVQPSTDKLRRPCQYRTIAIHGDLLVGGTSKRGAKEDRQAPGELIQVPKPAVQKWAAYSIEEWLPNGCKASLKEISFTWRSKLWQTKGTMANPWSPQLTKGWCRMSDTILCNAALAHSMTTEWVPTRPGTTLAANEGLVDLKKNRRRSGTSAVAEDCVRIRLVPWHYALRVTRTVEDFETAIQWYLKRVRGRRKTVRVSIGFGCGRSNFPPNTNPILWSVDTPSATQSTSLLLNWDVDIGIRTRHPEEMLSDHKQREE</sequence>
<accession>A0AA39Q2D9</accession>
<evidence type="ECO:0000256" key="1">
    <source>
        <dbReference type="SAM" id="MobiDB-lite"/>
    </source>
</evidence>
<keyword evidence="3" id="KW-1185">Reference proteome</keyword>
<organism evidence="2 3">
    <name type="scientific">Armillaria luteobubalina</name>
    <dbReference type="NCBI Taxonomy" id="153913"/>
    <lineage>
        <taxon>Eukaryota</taxon>
        <taxon>Fungi</taxon>
        <taxon>Dikarya</taxon>
        <taxon>Basidiomycota</taxon>
        <taxon>Agaricomycotina</taxon>
        <taxon>Agaricomycetes</taxon>
        <taxon>Agaricomycetidae</taxon>
        <taxon>Agaricales</taxon>
        <taxon>Marasmiineae</taxon>
        <taxon>Physalacriaceae</taxon>
        <taxon>Armillaria</taxon>
    </lineage>
</organism>
<evidence type="ECO:0000313" key="3">
    <source>
        <dbReference type="Proteomes" id="UP001175228"/>
    </source>
</evidence>
<dbReference type="AlphaFoldDB" id="A0AA39Q2D9"/>
<dbReference type="Proteomes" id="UP001175228">
    <property type="component" value="Unassembled WGS sequence"/>
</dbReference>